<dbReference type="GO" id="GO:0008496">
    <property type="term" value="F:mannan endo-1,6-alpha-mannosidase activity"/>
    <property type="evidence" value="ECO:0007669"/>
    <property type="project" value="UniProtKB-UniRule"/>
</dbReference>
<dbReference type="SUPFAM" id="SSF48208">
    <property type="entry name" value="Six-hairpin glycosidases"/>
    <property type="match status" value="1"/>
</dbReference>
<dbReference type="GO" id="GO:0016052">
    <property type="term" value="P:carbohydrate catabolic process"/>
    <property type="evidence" value="ECO:0007669"/>
    <property type="project" value="InterPro"/>
</dbReference>
<comment type="similarity">
    <text evidence="3 11">Belongs to the glycosyl hydrolase 76 family.</text>
</comment>
<comment type="caution">
    <text evidence="15">The sequence shown here is derived from an EMBL/GenBank/DDBJ whole genome shotgun (WGS) entry which is preliminary data.</text>
</comment>
<evidence type="ECO:0000256" key="12">
    <source>
        <dbReference type="SAM" id="MobiDB-lite"/>
    </source>
</evidence>
<feature type="transmembrane region" description="Helical" evidence="13">
    <location>
        <begin position="442"/>
        <end position="463"/>
    </location>
</feature>
<keyword evidence="6 11" id="KW-0378">Hydrolase</keyword>
<keyword evidence="9 11" id="KW-0326">Glycosidase</keyword>
<keyword evidence="5 14" id="KW-0732">Signal</keyword>
<evidence type="ECO:0000256" key="11">
    <source>
        <dbReference type="PIRNR" id="PIRNR016302"/>
    </source>
</evidence>
<organism evidence="15 16">
    <name type="scientific">Ogataea polymorpha</name>
    <dbReference type="NCBI Taxonomy" id="460523"/>
    <lineage>
        <taxon>Eukaryota</taxon>
        <taxon>Fungi</taxon>
        <taxon>Dikarya</taxon>
        <taxon>Ascomycota</taxon>
        <taxon>Saccharomycotina</taxon>
        <taxon>Pichiomycetes</taxon>
        <taxon>Pichiales</taxon>
        <taxon>Pichiaceae</taxon>
        <taxon>Ogataea</taxon>
    </lineage>
</organism>
<name>A0A9P8SYR6_9ASCO</name>
<keyword evidence="13" id="KW-1133">Transmembrane helix</keyword>
<evidence type="ECO:0000313" key="16">
    <source>
        <dbReference type="Proteomes" id="UP000788993"/>
    </source>
</evidence>
<evidence type="ECO:0000256" key="2">
    <source>
        <dbReference type="ARBA" id="ARBA00004308"/>
    </source>
</evidence>
<reference evidence="15" key="2">
    <citation type="submission" date="2021-01" db="EMBL/GenBank/DDBJ databases">
        <authorList>
            <person name="Schikora-Tamarit M.A."/>
        </authorList>
    </citation>
    <scope>NUCLEOTIDE SEQUENCE</scope>
    <source>
        <strain evidence="15">NCAIM Y.01608</strain>
    </source>
</reference>
<evidence type="ECO:0000256" key="6">
    <source>
        <dbReference type="ARBA" id="ARBA00022801"/>
    </source>
</evidence>
<evidence type="ECO:0000256" key="10">
    <source>
        <dbReference type="ARBA" id="ARBA00023316"/>
    </source>
</evidence>
<dbReference type="PANTHER" id="PTHR12145">
    <property type="entry name" value="MANNAN ENDO-1,6-ALPHA-MANNOSIDASE DCW1"/>
    <property type="match status" value="1"/>
</dbReference>
<evidence type="ECO:0000256" key="1">
    <source>
        <dbReference type="ARBA" id="ARBA00001452"/>
    </source>
</evidence>
<proteinExistence type="inferred from homology"/>
<dbReference type="FunFam" id="1.50.10.20:FF:000006">
    <property type="entry name" value="Mannan endo-1,6-alpha-mannosidase"/>
    <property type="match status" value="1"/>
</dbReference>
<evidence type="ECO:0000256" key="8">
    <source>
        <dbReference type="ARBA" id="ARBA00023180"/>
    </source>
</evidence>
<feature type="chain" id="PRO_5040337989" description="Mannan endo-1,6-alpha-mannosidase" evidence="14">
    <location>
        <begin position="18"/>
        <end position="464"/>
    </location>
</feature>
<dbReference type="InterPro" id="IPR005198">
    <property type="entry name" value="Glyco_hydro_76"/>
</dbReference>
<evidence type="ECO:0000256" key="13">
    <source>
        <dbReference type="SAM" id="Phobius"/>
    </source>
</evidence>
<evidence type="ECO:0000256" key="5">
    <source>
        <dbReference type="ARBA" id="ARBA00022729"/>
    </source>
</evidence>
<dbReference type="EMBL" id="JAEUBD010001571">
    <property type="protein sequence ID" value="KAH3658761.1"/>
    <property type="molecule type" value="Genomic_DNA"/>
</dbReference>
<feature type="signal peptide" evidence="14">
    <location>
        <begin position="1"/>
        <end position="17"/>
    </location>
</feature>
<dbReference type="EC" id="3.2.1.101" evidence="4 11"/>
<evidence type="ECO:0000256" key="9">
    <source>
        <dbReference type="ARBA" id="ARBA00023295"/>
    </source>
</evidence>
<dbReference type="Gene3D" id="1.50.10.20">
    <property type="match status" value="1"/>
</dbReference>
<evidence type="ECO:0000256" key="7">
    <source>
        <dbReference type="ARBA" id="ARBA00023136"/>
    </source>
</evidence>
<feature type="region of interest" description="Disordered" evidence="12">
    <location>
        <begin position="398"/>
        <end position="424"/>
    </location>
</feature>
<dbReference type="PANTHER" id="PTHR12145:SF21">
    <property type="entry name" value="MANNAN ENDO-1,6-ALPHA-MANNOSIDASE DFG5"/>
    <property type="match status" value="1"/>
</dbReference>
<evidence type="ECO:0000256" key="3">
    <source>
        <dbReference type="ARBA" id="ARBA00009699"/>
    </source>
</evidence>
<comment type="catalytic activity">
    <reaction evidence="1 11">
        <text>Random hydrolysis of (1-&gt;6)-alpha-D-mannosidic linkages in unbranched (1-&gt;6)-mannans.</text>
        <dbReference type="EC" id="3.2.1.101"/>
    </reaction>
</comment>
<keyword evidence="7 13" id="KW-0472">Membrane</keyword>
<evidence type="ECO:0000256" key="14">
    <source>
        <dbReference type="SAM" id="SignalP"/>
    </source>
</evidence>
<dbReference type="GO" id="GO:0071555">
    <property type="term" value="P:cell wall organization"/>
    <property type="evidence" value="ECO:0007669"/>
    <property type="project" value="UniProtKB-KW"/>
</dbReference>
<dbReference type="PIRSF" id="PIRSF016302">
    <property type="entry name" value="Man_a_manosd"/>
    <property type="match status" value="1"/>
</dbReference>
<dbReference type="InterPro" id="IPR014480">
    <property type="entry name" value="Mannan-1_6-alpha_mannosidase"/>
</dbReference>
<sequence length="464" mass="51256">MIWLSFLSYLLLGPVTGLDLDTTSQDSVCDAATLIIDGIMDYYEGIRYGGTVGMFQAPYYWWLAGEVFGGMIDTWYFCENDTYETIIYDALLAQIGQDKDYMPSNQTATEGNDDQAFWGLAALQAAERNFTNPSGEYEDVSWMGLAQAVYNTMWARWDTSNCGGGLRWQIFTWNTGYDYKNSVSNAGLFNIAARIARYTSNDSYAETAETVYNWLRDVNFITLEGDGYQVFDGAKIGTDNCSTLSKSEWTYNYGLLIGGCAYMYNYTEDESWLTEVGRFYEGISATFLNNSIIYERQCQESGTCNNDQRSFKSVFSRMLGATAKLVPDYHDKIMDIITASAQGAASSCSGGSDGHTCGMNWAYGGWDGWYGLGEQISALEVMQNLLIDQHDAPYSYYGGQRTNDTSSTRGGGSSSIDDEAGTDADDDSLNANAMKINSKDRVGAGIITGIVLAIVIALTVWMLV</sequence>
<dbReference type="InterPro" id="IPR008928">
    <property type="entry name" value="6-hairpin_glycosidase_sf"/>
</dbReference>
<keyword evidence="10" id="KW-0961">Cell wall biogenesis/degradation</keyword>
<keyword evidence="8" id="KW-0325">Glycoprotein</keyword>
<accession>A0A9P8SYR6</accession>
<dbReference type="Pfam" id="PF03663">
    <property type="entry name" value="Glyco_hydro_76"/>
    <property type="match status" value="1"/>
</dbReference>
<keyword evidence="16" id="KW-1185">Reference proteome</keyword>
<evidence type="ECO:0000313" key="15">
    <source>
        <dbReference type="EMBL" id="KAH3658761.1"/>
    </source>
</evidence>
<gene>
    <name evidence="15" type="ORF">OGATHE_006487</name>
</gene>
<dbReference type="GO" id="GO:0012505">
    <property type="term" value="C:endomembrane system"/>
    <property type="evidence" value="ECO:0007669"/>
    <property type="project" value="UniProtKB-SubCell"/>
</dbReference>
<comment type="subcellular location">
    <subcellularLocation>
        <location evidence="2">Endomembrane system</location>
    </subcellularLocation>
</comment>
<dbReference type="GO" id="GO:0009272">
    <property type="term" value="P:fungal-type cell wall biogenesis"/>
    <property type="evidence" value="ECO:0007669"/>
    <property type="project" value="TreeGrafter"/>
</dbReference>
<keyword evidence="13" id="KW-0812">Transmembrane</keyword>
<dbReference type="GO" id="GO:0007117">
    <property type="term" value="P:budding cell bud growth"/>
    <property type="evidence" value="ECO:0007669"/>
    <property type="project" value="TreeGrafter"/>
</dbReference>
<dbReference type="AlphaFoldDB" id="A0A9P8SYR6"/>
<reference evidence="15" key="1">
    <citation type="journal article" date="2021" name="Open Biol.">
        <title>Shared evolutionary footprints suggest mitochondrial oxidative damage underlies multiple complex I losses in fungi.</title>
        <authorList>
            <person name="Schikora-Tamarit M.A."/>
            <person name="Marcet-Houben M."/>
            <person name="Nosek J."/>
            <person name="Gabaldon T."/>
        </authorList>
    </citation>
    <scope>NUCLEOTIDE SEQUENCE</scope>
    <source>
        <strain evidence="15">NCAIM Y.01608</strain>
    </source>
</reference>
<dbReference type="Proteomes" id="UP000788993">
    <property type="component" value="Unassembled WGS sequence"/>
</dbReference>
<evidence type="ECO:0000256" key="4">
    <source>
        <dbReference type="ARBA" id="ARBA00012350"/>
    </source>
</evidence>
<protein>
    <recommendedName>
        <fullName evidence="4 11">Mannan endo-1,6-alpha-mannosidase</fullName>
        <ecNumber evidence="4 11">3.2.1.101</ecNumber>
    </recommendedName>
</protein>